<organism evidence="2 3">
    <name type="scientific">Halobellus salinus</name>
    <dbReference type="NCBI Taxonomy" id="931585"/>
    <lineage>
        <taxon>Archaea</taxon>
        <taxon>Methanobacteriati</taxon>
        <taxon>Methanobacteriota</taxon>
        <taxon>Stenosarchaea group</taxon>
        <taxon>Halobacteria</taxon>
        <taxon>Halobacteriales</taxon>
        <taxon>Haloferacaceae</taxon>
        <taxon>Halobellus</taxon>
    </lineage>
</organism>
<reference evidence="2" key="2">
    <citation type="submission" date="2020-09" db="EMBL/GenBank/DDBJ databases">
        <authorList>
            <person name="Sun Q."/>
            <person name="Ohkuma M."/>
        </authorList>
    </citation>
    <scope>NUCLEOTIDE SEQUENCE</scope>
    <source>
        <strain evidence="2">JCM 14359</strain>
    </source>
</reference>
<name>A0A830E7A4_9EURY</name>
<keyword evidence="3" id="KW-1185">Reference proteome</keyword>
<proteinExistence type="predicted"/>
<protein>
    <submittedName>
        <fullName evidence="2">Uncharacterized protein</fullName>
    </submittedName>
</protein>
<feature type="transmembrane region" description="Helical" evidence="1">
    <location>
        <begin position="86"/>
        <end position="104"/>
    </location>
</feature>
<gene>
    <name evidence="2" type="ORF">GCM10008995_03460</name>
</gene>
<evidence type="ECO:0000256" key="1">
    <source>
        <dbReference type="SAM" id="Phobius"/>
    </source>
</evidence>
<accession>A0A830E7A4</accession>
<evidence type="ECO:0000313" key="2">
    <source>
        <dbReference type="EMBL" id="GGI96748.1"/>
    </source>
</evidence>
<feature type="transmembrane region" description="Helical" evidence="1">
    <location>
        <begin position="151"/>
        <end position="170"/>
    </location>
</feature>
<dbReference type="RefSeq" id="WP_188785651.1">
    <property type="nucleotide sequence ID" value="NZ_BMOC01000001.1"/>
</dbReference>
<sequence length="477" mass="51049">MSRSGSRRAEALRLIVALVAILAATAAASRMLVAAWDDHGLVYHLVHGFGRTMGWGINGTVVFVALFGAVLVVAFALDEDKHVQGILLLAAIGLVFVPTLVVLGRWRIDFLAYPTAIATGVVVGGVVATVGGTAPPFSNGRVSFPTAARGLYAAVAGTAVVGFLERYLAYGSPIVVVQNTPTVDQVAGGPLTPVVDLLAVSALVYLMGYFTRYSDVTDVVISSPDDGTVSSFLGGLYDAADRRYGATTLEGGDVLNDARALQHSQPSVTGRVAFQYQPGSGVFVRRRKVAYDNIRPVTDEDAAAIETVAEERSSLGSRAWYGFRRHLLLAAPASVRSVLRRSGGAHLDRLVGADVMLLLAPLDEIIDQYLVEEGGEFDESWVNTPAYLWEPEDGVGDAGRYHRIGEACGAASMPDVYVVATDADIALDIHGDDDFDDDEFLNFLRTDILRLGTAYLGRVLPVSRTESRGYDDVLRRL</sequence>
<feature type="transmembrane region" description="Helical" evidence="1">
    <location>
        <begin position="12"/>
        <end position="35"/>
    </location>
</feature>
<feature type="transmembrane region" description="Helical" evidence="1">
    <location>
        <begin position="110"/>
        <end position="130"/>
    </location>
</feature>
<evidence type="ECO:0000313" key="3">
    <source>
        <dbReference type="Proteomes" id="UP000653099"/>
    </source>
</evidence>
<dbReference type="OrthoDB" id="379690at2157"/>
<feature type="transmembrane region" description="Helical" evidence="1">
    <location>
        <begin position="190"/>
        <end position="210"/>
    </location>
</feature>
<dbReference type="EMBL" id="BMOC01000001">
    <property type="protein sequence ID" value="GGI96748.1"/>
    <property type="molecule type" value="Genomic_DNA"/>
</dbReference>
<keyword evidence="1" id="KW-0812">Transmembrane</keyword>
<comment type="caution">
    <text evidence="2">The sequence shown here is derived from an EMBL/GenBank/DDBJ whole genome shotgun (WGS) entry which is preliminary data.</text>
</comment>
<feature type="transmembrane region" description="Helical" evidence="1">
    <location>
        <begin position="55"/>
        <end position="77"/>
    </location>
</feature>
<reference evidence="2" key="1">
    <citation type="journal article" date="2014" name="Int. J. Syst. Evol. Microbiol.">
        <title>Complete genome sequence of Corynebacterium casei LMG S-19264T (=DSM 44701T), isolated from a smear-ripened cheese.</title>
        <authorList>
            <consortium name="US DOE Joint Genome Institute (JGI-PGF)"/>
            <person name="Walter F."/>
            <person name="Albersmeier A."/>
            <person name="Kalinowski J."/>
            <person name="Ruckert C."/>
        </authorList>
    </citation>
    <scope>NUCLEOTIDE SEQUENCE</scope>
    <source>
        <strain evidence="2">JCM 14359</strain>
    </source>
</reference>
<dbReference type="Proteomes" id="UP000653099">
    <property type="component" value="Unassembled WGS sequence"/>
</dbReference>
<keyword evidence="1" id="KW-0472">Membrane</keyword>
<dbReference type="AlphaFoldDB" id="A0A830E7A4"/>
<keyword evidence="1" id="KW-1133">Transmembrane helix</keyword>